<dbReference type="EMBL" id="MFDE01000037">
    <property type="protein sequence ID" value="OGE37790.1"/>
    <property type="molecule type" value="Genomic_DNA"/>
</dbReference>
<dbReference type="SUPFAM" id="SSF63380">
    <property type="entry name" value="Riboflavin synthase domain-like"/>
    <property type="match status" value="1"/>
</dbReference>
<dbReference type="PANTHER" id="PTHR47354:SF5">
    <property type="entry name" value="PROTEIN RFBI"/>
    <property type="match status" value="1"/>
</dbReference>
<evidence type="ECO:0000259" key="1">
    <source>
        <dbReference type="PROSITE" id="PS51384"/>
    </source>
</evidence>
<proteinExistence type="predicted"/>
<dbReference type="InterPro" id="IPR017938">
    <property type="entry name" value="Riboflavin_synthase-like_b-brl"/>
</dbReference>
<gene>
    <name evidence="2" type="ORF">A3F00_05275</name>
</gene>
<dbReference type="GO" id="GO:0016491">
    <property type="term" value="F:oxidoreductase activity"/>
    <property type="evidence" value="ECO:0007669"/>
    <property type="project" value="InterPro"/>
</dbReference>
<dbReference type="PROSITE" id="PS51384">
    <property type="entry name" value="FAD_FR"/>
    <property type="match status" value="1"/>
</dbReference>
<dbReference type="Pfam" id="PF00175">
    <property type="entry name" value="NAD_binding_1"/>
    <property type="match status" value="1"/>
</dbReference>
<dbReference type="Gene3D" id="3.40.50.80">
    <property type="entry name" value="Nucleotide-binding domain of ferredoxin-NADP reductase (FNR) module"/>
    <property type="match status" value="1"/>
</dbReference>
<dbReference type="Gene3D" id="2.40.30.10">
    <property type="entry name" value="Translation factors"/>
    <property type="match status" value="1"/>
</dbReference>
<dbReference type="CDD" id="cd00322">
    <property type="entry name" value="FNR_like"/>
    <property type="match status" value="1"/>
</dbReference>
<reference evidence="2 3" key="1">
    <citation type="journal article" date="2016" name="Nat. Commun.">
        <title>Thousands of microbial genomes shed light on interconnected biogeochemical processes in an aquifer system.</title>
        <authorList>
            <person name="Anantharaman K."/>
            <person name="Brown C.T."/>
            <person name="Hug L.A."/>
            <person name="Sharon I."/>
            <person name="Castelle C.J."/>
            <person name="Probst A.J."/>
            <person name="Thomas B.C."/>
            <person name="Singh A."/>
            <person name="Wilkins M.J."/>
            <person name="Karaoz U."/>
            <person name="Brodie E.L."/>
            <person name="Williams K.H."/>
            <person name="Hubbard S.S."/>
            <person name="Banfield J.F."/>
        </authorList>
    </citation>
    <scope>NUCLEOTIDE SEQUENCE [LARGE SCALE GENOMIC DNA]</scope>
</reference>
<dbReference type="InterPro" id="IPR017927">
    <property type="entry name" value="FAD-bd_FR_type"/>
</dbReference>
<dbReference type="Proteomes" id="UP000176527">
    <property type="component" value="Unassembled WGS sequence"/>
</dbReference>
<accession>A0A1F5KAD1</accession>
<comment type="caution">
    <text evidence="2">The sequence shown here is derived from an EMBL/GenBank/DDBJ whole genome shotgun (WGS) entry which is preliminary data.</text>
</comment>
<dbReference type="InterPro" id="IPR001433">
    <property type="entry name" value="OxRdtase_FAD/NAD-bd"/>
</dbReference>
<protein>
    <recommendedName>
        <fullName evidence="1">FAD-binding FR-type domain-containing protein</fullName>
    </recommendedName>
</protein>
<dbReference type="InterPro" id="IPR039261">
    <property type="entry name" value="FNR_nucleotide-bd"/>
</dbReference>
<dbReference type="AlphaFoldDB" id="A0A1F5KAD1"/>
<name>A0A1F5KAD1_9BACT</name>
<organism evidence="2 3">
    <name type="scientific">Candidatus Daviesbacteria bacterium RIFCSPHIGHO2_12_FULL_37_11</name>
    <dbReference type="NCBI Taxonomy" id="1797777"/>
    <lineage>
        <taxon>Bacteria</taxon>
        <taxon>Candidatus Daviesiibacteriota</taxon>
    </lineage>
</organism>
<dbReference type="PRINTS" id="PR00410">
    <property type="entry name" value="PHEHYDRXLASE"/>
</dbReference>
<feature type="domain" description="FAD-binding FR-type" evidence="1">
    <location>
        <begin position="1"/>
        <end position="96"/>
    </location>
</feature>
<dbReference type="PANTHER" id="PTHR47354">
    <property type="entry name" value="NADH OXIDOREDUCTASE HCR"/>
    <property type="match status" value="1"/>
</dbReference>
<dbReference type="SUPFAM" id="SSF52343">
    <property type="entry name" value="Ferredoxin reductase-like, C-terminal NADP-linked domain"/>
    <property type="match status" value="1"/>
</dbReference>
<sequence>MILKIIKLKQEAKASFSITFEKPGNFNFYPGQYLDIELSTKERNKTRIFSISSSPSEEFVMITYKEGLSKYKMQLRELQPGNTIESSHPAGTVVIDDSAPIVMLAGGIGIAPHRSMIKWAVDRKLNLPITLIYSNSDDNFIFKKELDQWMKLYPKLTIYYVVTSKNGRLNEERIQKFLTSHLNNPTSHLPHLTSIHYLAGPPKMVDNFEEILLNLGVDSVNIRTDRFDGY</sequence>
<dbReference type="InterPro" id="IPR050415">
    <property type="entry name" value="MRET"/>
</dbReference>
<evidence type="ECO:0000313" key="3">
    <source>
        <dbReference type="Proteomes" id="UP000176527"/>
    </source>
</evidence>
<evidence type="ECO:0000313" key="2">
    <source>
        <dbReference type="EMBL" id="OGE37790.1"/>
    </source>
</evidence>